<feature type="domain" description="Glycerol-3-phosphate dehydrogenase NAD-dependent N-terminal" evidence="14">
    <location>
        <begin position="22"/>
        <end position="189"/>
    </location>
</feature>
<keyword evidence="17" id="KW-1185">Reference proteome</keyword>
<keyword evidence="7" id="KW-0594">Phospholipid biosynthesis</keyword>
<dbReference type="PIRSF" id="PIRSF000114">
    <property type="entry name" value="Glycerol-3-P_dh"/>
    <property type="match status" value="1"/>
</dbReference>
<dbReference type="GO" id="GO:0005975">
    <property type="term" value="P:carbohydrate metabolic process"/>
    <property type="evidence" value="ECO:0007669"/>
    <property type="project" value="InterPro"/>
</dbReference>
<proteinExistence type="inferred from homology"/>
<dbReference type="Gene3D" id="3.40.50.720">
    <property type="entry name" value="NAD(P)-binding Rossmann-like Domain"/>
    <property type="match status" value="1"/>
</dbReference>
<feature type="binding site" evidence="11">
    <location>
        <begin position="27"/>
        <end position="32"/>
    </location>
    <ligand>
        <name>NAD(+)</name>
        <dbReference type="ChEBI" id="CHEBI:57540"/>
    </ligand>
</feature>
<dbReference type="SUPFAM" id="SSF51735">
    <property type="entry name" value="NAD(P)-binding Rossmann-fold domains"/>
    <property type="match status" value="1"/>
</dbReference>
<evidence type="ECO:0000256" key="2">
    <source>
        <dbReference type="ARBA" id="ARBA00022516"/>
    </source>
</evidence>
<feature type="binding site" evidence="11">
    <location>
        <position position="287"/>
    </location>
    <ligand>
        <name>NAD(+)</name>
        <dbReference type="ChEBI" id="CHEBI:57540"/>
    </ligand>
</feature>
<keyword evidence="8" id="KW-1208">Phospholipid metabolism</keyword>
<dbReference type="InterPro" id="IPR011128">
    <property type="entry name" value="G3P_DH_NAD-dep_N"/>
</dbReference>
<reference evidence="16" key="2">
    <citation type="submission" date="2013-08" db="EMBL/GenBank/DDBJ databases">
        <title>Draft genome sequence of Anaerofustis stercorihominis (DSM 17244).</title>
        <authorList>
            <person name="Sudarsanam P."/>
            <person name="Ley R."/>
            <person name="Guruge J."/>
            <person name="Turnbaugh P.J."/>
            <person name="Mahowald M."/>
            <person name="Liep D."/>
            <person name="Gordon J."/>
        </authorList>
    </citation>
    <scope>NUCLEOTIDE SEQUENCE</scope>
    <source>
        <strain evidence="16">DSM 17244</strain>
    </source>
</reference>
<sequence length="375" mass="41342">MLWFFYIIYSNYIKRGTYNMANVTILGAGAMGSALTTPLRKNGHNVNLWGTHLDTKIIDQLKKDGTHIKHKCKLEDGINYFYNEELEEAMKDADLVIMGITSDGLASVFKKAIPYLKEGMVVGSVAKGFEYDLKDKDKVIILPDILEELLPENLVGKIPFVFVGGPCKAVEVVWECPNSVDYASKDIEAAKYMRSLLVTDKYNVGISSDVIGLEICAAMKNAYSIGLGMAEGFKELDGKLNNNCKAALFTFAVAEMGVLTKAMGGSYSSVIGQPGVGDLEITCEAGRNRILGEVCGGGMPGTKAIKKMRDEDITVEGYNAIKFAWELIPQLEEKGVLDRSKLPFLQALYEILFEDKNAYDTIVKVMNKCTGFDYE</sequence>
<dbReference type="GO" id="GO:0051287">
    <property type="term" value="F:NAD binding"/>
    <property type="evidence" value="ECO:0007669"/>
    <property type="project" value="InterPro"/>
</dbReference>
<evidence type="ECO:0000256" key="3">
    <source>
        <dbReference type="ARBA" id="ARBA00022857"/>
    </source>
</evidence>
<keyword evidence="5 11" id="KW-0520">NAD</keyword>
<evidence type="ECO:0000256" key="8">
    <source>
        <dbReference type="ARBA" id="ARBA00023264"/>
    </source>
</evidence>
<dbReference type="PRINTS" id="PR00077">
    <property type="entry name" value="GPDHDRGNASE"/>
</dbReference>
<dbReference type="PANTHER" id="PTHR11728">
    <property type="entry name" value="GLYCEROL-3-PHOSPHATE DEHYDROGENASE"/>
    <property type="match status" value="1"/>
</dbReference>
<feature type="binding site" evidence="10">
    <location>
        <position position="127"/>
    </location>
    <ligand>
        <name>substrate</name>
    </ligand>
</feature>
<dbReference type="InterPro" id="IPR008927">
    <property type="entry name" value="6-PGluconate_DH-like_C_sf"/>
</dbReference>
<feature type="binding site" evidence="11">
    <location>
        <position position="169"/>
    </location>
    <ligand>
        <name>NAD(+)</name>
        <dbReference type="ChEBI" id="CHEBI:57540"/>
    </ligand>
</feature>
<dbReference type="GO" id="GO:0046168">
    <property type="term" value="P:glycerol-3-phosphate catabolic process"/>
    <property type="evidence" value="ECO:0007669"/>
    <property type="project" value="InterPro"/>
</dbReference>
<dbReference type="GO" id="GO:0141153">
    <property type="term" value="F:glycerol-3-phosphate dehydrogenase (NADP+) activity"/>
    <property type="evidence" value="ECO:0007669"/>
    <property type="project" value="RHEA"/>
</dbReference>
<evidence type="ECO:0000256" key="10">
    <source>
        <dbReference type="PIRSR" id="PIRSR000114-2"/>
    </source>
</evidence>
<keyword evidence="3" id="KW-0521">NADP</keyword>
<evidence type="ECO:0000256" key="5">
    <source>
        <dbReference type="ARBA" id="ARBA00023027"/>
    </source>
</evidence>
<evidence type="ECO:0000256" key="7">
    <source>
        <dbReference type="ARBA" id="ARBA00023209"/>
    </source>
</evidence>
<evidence type="ECO:0000256" key="9">
    <source>
        <dbReference type="PIRSR" id="PIRSR000114-1"/>
    </source>
</evidence>
<evidence type="ECO:0000256" key="11">
    <source>
        <dbReference type="PIRSR" id="PIRSR000114-3"/>
    </source>
</evidence>
<evidence type="ECO:0000259" key="15">
    <source>
        <dbReference type="Pfam" id="PF07479"/>
    </source>
</evidence>
<keyword evidence="6" id="KW-0443">Lipid metabolism</keyword>
<evidence type="ECO:0000313" key="16">
    <source>
        <dbReference type="EMBL" id="EDS71456.1"/>
    </source>
</evidence>
<comment type="similarity">
    <text evidence="1 12">Belongs to the NAD-dependent glycerol-3-phosphate dehydrogenase family.</text>
</comment>
<evidence type="ECO:0000259" key="14">
    <source>
        <dbReference type="Pfam" id="PF01210"/>
    </source>
</evidence>
<reference evidence="16" key="1">
    <citation type="submission" date="2008-01" db="EMBL/GenBank/DDBJ databases">
        <authorList>
            <person name="Fulton L."/>
            <person name="Clifton S."/>
            <person name="Fulton B."/>
            <person name="Xu J."/>
            <person name="Minx P."/>
            <person name="Pepin K.H."/>
            <person name="Johnson M."/>
            <person name="Thiruvilangam P."/>
            <person name="Bhonagiri V."/>
            <person name="Nash W.E."/>
            <person name="Mardis E.R."/>
            <person name="Wilson R.K."/>
        </authorList>
    </citation>
    <scope>NUCLEOTIDE SEQUENCE [LARGE SCALE GENOMIC DNA]</scope>
    <source>
        <strain evidence="16">DSM 17244</strain>
    </source>
</reference>
<dbReference type="Pfam" id="PF07479">
    <property type="entry name" value="NAD_Gly3P_dh_C"/>
    <property type="match status" value="1"/>
</dbReference>
<comment type="catalytic activity">
    <reaction evidence="13">
        <text>sn-glycerol 3-phosphate + NADP(+) = dihydroxyacetone phosphate + NADPH + H(+)</text>
        <dbReference type="Rhea" id="RHEA:11096"/>
        <dbReference type="ChEBI" id="CHEBI:15378"/>
        <dbReference type="ChEBI" id="CHEBI:57597"/>
        <dbReference type="ChEBI" id="CHEBI:57642"/>
        <dbReference type="ChEBI" id="CHEBI:57783"/>
        <dbReference type="ChEBI" id="CHEBI:58349"/>
        <dbReference type="EC" id="1.1.1.94"/>
    </reaction>
</comment>
<dbReference type="STRING" id="445971.ANASTE_01158"/>
<comment type="caution">
    <text evidence="16">The sequence shown here is derived from an EMBL/GenBank/DDBJ whole genome shotgun (WGS) entry which is preliminary data.</text>
</comment>
<protein>
    <recommendedName>
        <fullName evidence="13">Glycerol-3-phosphate dehydrogenase</fullName>
        <ecNumber evidence="13">1.1.1.94</ecNumber>
    </recommendedName>
</protein>
<dbReference type="PANTHER" id="PTHR11728:SF1">
    <property type="entry name" value="GLYCEROL-3-PHOSPHATE DEHYDROGENASE [NAD(+)] 2, CHLOROPLASTIC"/>
    <property type="match status" value="1"/>
</dbReference>
<dbReference type="InterPro" id="IPR006109">
    <property type="entry name" value="G3P_DH_NAD-dep_C"/>
</dbReference>
<dbReference type="InterPro" id="IPR006168">
    <property type="entry name" value="G3P_DH_NAD-dep"/>
</dbReference>
<organism evidence="16 17">
    <name type="scientific">Anaerofustis stercorihominis DSM 17244</name>
    <dbReference type="NCBI Taxonomy" id="445971"/>
    <lineage>
        <taxon>Bacteria</taxon>
        <taxon>Bacillati</taxon>
        <taxon>Bacillota</taxon>
        <taxon>Clostridia</taxon>
        <taxon>Eubacteriales</taxon>
        <taxon>Eubacteriaceae</taxon>
        <taxon>Anaerofustis</taxon>
    </lineage>
</organism>
<dbReference type="eggNOG" id="COG0240">
    <property type="taxonomic scope" value="Bacteria"/>
</dbReference>
<feature type="binding site" evidence="10">
    <location>
        <begin position="287"/>
        <end position="288"/>
    </location>
    <ligand>
        <name>substrate</name>
    </ligand>
</feature>
<gene>
    <name evidence="16" type="ORF">ANASTE_01158</name>
</gene>
<dbReference type="HOGENOM" id="CLU_033449_1_1_9"/>
<dbReference type="InterPro" id="IPR036291">
    <property type="entry name" value="NAD(P)-bd_dom_sf"/>
</dbReference>
<evidence type="ECO:0000256" key="4">
    <source>
        <dbReference type="ARBA" id="ARBA00023002"/>
    </source>
</evidence>
<dbReference type="SUPFAM" id="SSF48179">
    <property type="entry name" value="6-phosphogluconate dehydrogenase C-terminal domain-like"/>
    <property type="match status" value="1"/>
</dbReference>
<name>B1CB09_9FIRM</name>
<dbReference type="Pfam" id="PF01210">
    <property type="entry name" value="NAD_Gly3P_dh_N"/>
    <property type="match status" value="1"/>
</dbReference>
<evidence type="ECO:0000256" key="6">
    <source>
        <dbReference type="ARBA" id="ARBA00023098"/>
    </source>
</evidence>
<dbReference type="InterPro" id="IPR013328">
    <property type="entry name" value="6PGD_dom2"/>
</dbReference>
<keyword evidence="2" id="KW-0444">Lipid biosynthesis</keyword>
<dbReference type="Gene3D" id="1.10.1040.10">
    <property type="entry name" value="N-(1-d-carboxylethyl)-l-norvaline Dehydrogenase, domain 2"/>
    <property type="match status" value="1"/>
</dbReference>
<keyword evidence="4 12" id="KW-0560">Oxidoreductase</keyword>
<dbReference type="GO" id="GO:0005829">
    <property type="term" value="C:cytosol"/>
    <property type="evidence" value="ECO:0007669"/>
    <property type="project" value="TreeGrafter"/>
</dbReference>
<evidence type="ECO:0000256" key="12">
    <source>
        <dbReference type="RuleBase" id="RU000437"/>
    </source>
</evidence>
<dbReference type="EMBL" id="ABIL02000006">
    <property type="protein sequence ID" value="EDS71456.1"/>
    <property type="molecule type" value="Genomic_DNA"/>
</dbReference>
<dbReference type="AlphaFoldDB" id="B1CB09"/>
<evidence type="ECO:0000256" key="13">
    <source>
        <dbReference type="RuleBase" id="RU000439"/>
    </source>
</evidence>
<feature type="active site" description="Proton acceptor" evidence="9">
    <location>
        <position position="220"/>
    </location>
</feature>
<evidence type="ECO:0000256" key="1">
    <source>
        <dbReference type="ARBA" id="ARBA00011009"/>
    </source>
</evidence>
<evidence type="ECO:0000313" key="17">
    <source>
        <dbReference type="Proteomes" id="UP000005178"/>
    </source>
</evidence>
<dbReference type="EC" id="1.1.1.94" evidence="13"/>
<dbReference type="GO" id="GO:0008654">
    <property type="term" value="P:phospholipid biosynthetic process"/>
    <property type="evidence" value="ECO:0007669"/>
    <property type="project" value="UniProtKB-KW"/>
</dbReference>
<feature type="domain" description="Glycerol-3-phosphate dehydrogenase NAD-dependent C-terminal" evidence="15">
    <location>
        <begin position="209"/>
        <end position="360"/>
    </location>
</feature>
<accession>B1CB09</accession>
<dbReference type="Proteomes" id="UP000005178">
    <property type="component" value="Unassembled WGS sequence"/>
</dbReference>